<sequence>MFIPKNFKIDDENIIYDIIEKNGFATLISQHNKEPFATHLPLTVDKKEGILYGHFARPNKQWNDAENQNMLAIFHGPHCYISPSWYETNQAVPTWNYVAVHVYGKLEIVEDERELFNSLLTMVNKYEKPDSSYRLKEVDSTLIEGMSRGIVGFKIKITRMEGVEKLSQNHRIDRQELVINELENTQEENNKKIAELMKRNLRGNL</sequence>
<dbReference type="RefSeq" id="WP_192598038.1">
    <property type="nucleotide sequence ID" value="NZ_JADBEL010000005.1"/>
</dbReference>
<reference evidence="2" key="1">
    <citation type="submission" date="2020-10" db="EMBL/GenBank/DDBJ databases">
        <title>Genomic Encyclopedia of Type Strains, Phase IV (KMG-IV): sequencing the most valuable type-strain genomes for metagenomic binning, comparative biology and taxonomic classification.</title>
        <authorList>
            <person name="Goeker M."/>
        </authorList>
    </citation>
    <scope>NUCLEOTIDE SEQUENCE</scope>
    <source>
        <strain evidence="2">DSM 13886</strain>
    </source>
</reference>
<dbReference type="Proteomes" id="UP000658225">
    <property type="component" value="Unassembled WGS sequence"/>
</dbReference>
<dbReference type="PANTHER" id="PTHR35802">
    <property type="entry name" value="PROTEASE SYNTHASE AND SPORULATION PROTEIN PAI 2"/>
    <property type="match status" value="1"/>
</dbReference>
<name>A0A927MMJ9_9BACL</name>
<dbReference type="SUPFAM" id="SSF50475">
    <property type="entry name" value="FMN-binding split barrel"/>
    <property type="match status" value="1"/>
</dbReference>
<accession>A0A927MMJ9</accession>
<keyword evidence="1" id="KW-0175">Coiled coil</keyword>
<evidence type="ECO:0000313" key="2">
    <source>
        <dbReference type="EMBL" id="MBE1554244.1"/>
    </source>
</evidence>
<keyword evidence="3" id="KW-1185">Reference proteome</keyword>
<dbReference type="Pfam" id="PF04299">
    <property type="entry name" value="FMN_bind_2"/>
    <property type="match status" value="1"/>
</dbReference>
<feature type="coiled-coil region" evidence="1">
    <location>
        <begin position="172"/>
        <end position="199"/>
    </location>
</feature>
<dbReference type="PIRSF" id="PIRSF010372">
    <property type="entry name" value="PaiB"/>
    <property type="match status" value="1"/>
</dbReference>
<protein>
    <submittedName>
        <fullName evidence="2">Transcriptional regulator</fullName>
    </submittedName>
</protein>
<proteinExistence type="predicted"/>
<gene>
    <name evidence="2" type="ORF">H4683_001319</name>
</gene>
<dbReference type="PANTHER" id="PTHR35802:SF1">
    <property type="entry name" value="PROTEASE SYNTHASE AND SPORULATION PROTEIN PAI 2"/>
    <property type="match status" value="1"/>
</dbReference>
<dbReference type="AlphaFoldDB" id="A0A927MMJ9"/>
<organism evidence="2 3">
    <name type="scientific">Sporosarcina limicola</name>
    <dbReference type="NCBI Taxonomy" id="34101"/>
    <lineage>
        <taxon>Bacteria</taxon>
        <taxon>Bacillati</taxon>
        <taxon>Bacillota</taxon>
        <taxon>Bacilli</taxon>
        <taxon>Bacillales</taxon>
        <taxon>Caryophanaceae</taxon>
        <taxon>Sporosarcina</taxon>
    </lineage>
</organism>
<dbReference type="EMBL" id="JADBEL010000005">
    <property type="protein sequence ID" value="MBE1554244.1"/>
    <property type="molecule type" value="Genomic_DNA"/>
</dbReference>
<evidence type="ECO:0000313" key="3">
    <source>
        <dbReference type="Proteomes" id="UP000658225"/>
    </source>
</evidence>
<evidence type="ECO:0000256" key="1">
    <source>
        <dbReference type="SAM" id="Coils"/>
    </source>
</evidence>
<comment type="caution">
    <text evidence="2">The sequence shown here is derived from an EMBL/GenBank/DDBJ whole genome shotgun (WGS) entry which is preliminary data.</text>
</comment>
<dbReference type="InterPro" id="IPR012349">
    <property type="entry name" value="Split_barrel_FMN-bd"/>
</dbReference>
<dbReference type="Gene3D" id="2.30.110.10">
    <property type="entry name" value="Electron Transport, Fmn-binding Protein, Chain A"/>
    <property type="match status" value="1"/>
</dbReference>
<dbReference type="InterPro" id="IPR007396">
    <property type="entry name" value="TR_PAI2-type"/>
</dbReference>